<comment type="caution">
    <text evidence="1">The sequence shown here is derived from an EMBL/GenBank/DDBJ whole genome shotgun (WGS) entry which is preliminary data.</text>
</comment>
<proteinExistence type="predicted"/>
<dbReference type="EMBL" id="JAADJZ010000002">
    <property type="protein sequence ID" value="KAF2877135.1"/>
    <property type="molecule type" value="Genomic_DNA"/>
</dbReference>
<keyword evidence="2" id="KW-1185">Reference proteome</keyword>
<protein>
    <submittedName>
        <fullName evidence="1">Uncharacterized protein</fullName>
    </submittedName>
</protein>
<dbReference type="Proteomes" id="UP000481861">
    <property type="component" value="Unassembled WGS sequence"/>
</dbReference>
<name>A0A7C8MIF0_9PLEO</name>
<sequence>MGYRYQQTFLTYGTAAALAGHGLSICHNITHPMVCRTDDPNVSIGAYYIVDYTRSSLLAYHTETYGASGAYAVVDYSSLGIQFGSDERYNNPSEEYYWEEVRKVLLRPLLHEASQPPTAVILAGENSTDPTFRRVLEDILHTFYRDKSVVPLIFDRDPEYIQAKGAAEFVRRRPYLDEPRRPERTLGFWQDETSRKTQVQVDEQMDL</sequence>
<gene>
    <name evidence="1" type="ORF">BDV95DRAFT_558540</name>
</gene>
<evidence type="ECO:0000313" key="1">
    <source>
        <dbReference type="EMBL" id="KAF2877135.1"/>
    </source>
</evidence>
<evidence type="ECO:0000313" key="2">
    <source>
        <dbReference type="Proteomes" id="UP000481861"/>
    </source>
</evidence>
<organism evidence="1 2">
    <name type="scientific">Massariosphaeria phaeospora</name>
    <dbReference type="NCBI Taxonomy" id="100035"/>
    <lineage>
        <taxon>Eukaryota</taxon>
        <taxon>Fungi</taxon>
        <taxon>Dikarya</taxon>
        <taxon>Ascomycota</taxon>
        <taxon>Pezizomycotina</taxon>
        <taxon>Dothideomycetes</taxon>
        <taxon>Pleosporomycetidae</taxon>
        <taxon>Pleosporales</taxon>
        <taxon>Pleosporales incertae sedis</taxon>
        <taxon>Massariosphaeria</taxon>
    </lineage>
</organism>
<dbReference type="AlphaFoldDB" id="A0A7C8MIF0"/>
<reference evidence="1 2" key="1">
    <citation type="submission" date="2020-01" db="EMBL/GenBank/DDBJ databases">
        <authorList>
            <consortium name="DOE Joint Genome Institute"/>
            <person name="Haridas S."/>
            <person name="Albert R."/>
            <person name="Binder M."/>
            <person name="Bloem J."/>
            <person name="Labutti K."/>
            <person name="Salamov A."/>
            <person name="Andreopoulos B."/>
            <person name="Baker S.E."/>
            <person name="Barry K."/>
            <person name="Bills G."/>
            <person name="Bluhm B.H."/>
            <person name="Cannon C."/>
            <person name="Castanera R."/>
            <person name="Culley D.E."/>
            <person name="Daum C."/>
            <person name="Ezra D."/>
            <person name="Gonzalez J.B."/>
            <person name="Henrissat B."/>
            <person name="Kuo A."/>
            <person name="Liang C."/>
            <person name="Lipzen A."/>
            <person name="Lutzoni F."/>
            <person name="Magnuson J."/>
            <person name="Mondo S."/>
            <person name="Nolan M."/>
            <person name="Ohm R."/>
            <person name="Pangilinan J."/>
            <person name="Park H.-J.H."/>
            <person name="Ramirez L."/>
            <person name="Alfaro M."/>
            <person name="Sun H."/>
            <person name="Tritt A."/>
            <person name="Yoshinaga Y."/>
            <person name="Zwiers L.-H.L."/>
            <person name="Turgeon B.G."/>
            <person name="Goodwin S.B."/>
            <person name="Spatafora J.W."/>
            <person name="Crous P.W."/>
            <person name="Grigoriev I.V."/>
        </authorList>
    </citation>
    <scope>NUCLEOTIDE SEQUENCE [LARGE SCALE GENOMIC DNA]</scope>
    <source>
        <strain evidence="1 2">CBS 611.86</strain>
    </source>
</reference>
<accession>A0A7C8MIF0</accession>
<dbReference type="OrthoDB" id="3643156at2759"/>